<dbReference type="CTD" id="9815950"/>
<reference evidence="1 2" key="1">
    <citation type="submission" date="2019-12" db="EMBL/GenBank/DDBJ databases">
        <title>Chromosome-level assembly of the Caenorhabditis remanei genome.</title>
        <authorList>
            <person name="Teterina A.A."/>
            <person name="Willis J.H."/>
            <person name="Phillips P.C."/>
        </authorList>
    </citation>
    <scope>NUCLEOTIDE SEQUENCE [LARGE SCALE GENOMIC DNA]</scope>
    <source>
        <strain evidence="1 2">PX506</strain>
        <tissue evidence="1">Whole organism</tissue>
    </source>
</reference>
<accession>A0A6A5H6N1</accession>
<dbReference type="GeneID" id="9815950"/>
<dbReference type="KEGG" id="crq:GCK72_011756"/>
<evidence type="ECO:0000313" key="2">
    <source>
        <dbReference type="Proteomes" id="UP000483820"/>
    </source>
</evidence>
<dbReference type="EMBL" id="WUAV01000003">
    <property type="protein sequence ID" value="KAF1763490.1"/>
    <property type="molecule type" value="Genomic_DNA"/>
</dbReference>
<evidence type="ECO:0000313" key="1">
    <source>
        <dbReference type="EMBL" id="KAF1763490.1"/>
    </source>
</evidence>
<comment type="caution">
    <text evidence="1">The sequence shown here is derived from an EMBL/GenBank/DDBJ whole genome shotgun (WGS) entry which is preliminary data.</text>
</comment>
<dbReference type="RefSeq" id="XP_003100863.2">
    <property type="nucleotide sequence ID" value="XM_003100815.2"/>
</dbReference>
<name>A0A6A5H6N1_CAERE</name>
<organism evidence="1 2">
    <name type="scientific">Caenorhabditis remanei</name>
    <name type="common">Caenorhabditis vulgaris</name>
    <dbReference type="NCBI Taxonomy" id="31234"/>
    <lineage>
        <taxon>Eukaryota</taxon>
        <taxon>Metazoa</taxon>
        <taxon>Ecdysozoa</taxon>
        <taxon>Nematoda</taxon>
        <taxon>Chromadorea</taxon>
        <taxon>Rhabditida</taxon>
        <taxon>Rhabditina</taxon>
        <taxon>Rhabditomorpha</taxon>
        <taxon>Rhabditoidea</taxon>
        <taxon>Rhabditidae</taxon>
        <taxon>Peloderinae</taxon>
        <taxon>Caenorhabditis</taxon>
    </lineage>
</organism>
<gene>
    <name evidence="1" type="ORF">GCK72_011756</name>
</gene>
<dbReference type="AlphaFoldDB" id="A0A6A5H6N1"/>
<sequence>MSSVFSPLCPSPIKIRIREGTIRHIFKGHRKDFQHATGGANNWNTVQRNVANYLKSMILNSTHLFITDKLTTRTDALLMYLRRPGDVMFHRIPIAQDHVEKICIRDGTPRHIFKKHWKDFQHATGGAKDWNMIEKNVSSYLKEMILSSTQLLFTDELVTREDELLLYVRQPRDKMYHRITLAQDEAEEHVYNVSTAYKLWINEGVQFAGKWKHFESQ</sequence>
<dbReference type="Proteomes" id="UP000483820">
    <property type="component" value="Chromosome III"/>
</dbReference>
<proteinExistence type="predicted"/>
<protein>
    <submittedName>
        <fullName evidence="1">Uncharacterized protein</fullName>
    </submittedName>
</protein>